<reference evidence="1" key="1">
    <citation type="submission" date="2022-04" db="EMBL/GenBank/DDBJ databases">
        <title>Jade perch genome.</title>
        <authorList>
            <person name="Chao B."/>
        </authorList>
    </citation>
    <scope>NUCLEOTIDE SEQUENCE</scope>
    <source>
        <strain evidence="1">CB-2022</strain>
    </source>
</reference>
<evidence type="ECO:0000313" key="2">
    <source>
        <dbReference type="Proteomes" id="UP000831701"/>
    </source>
</evidence>
<protein>
    <submittedName>
        <fullName evidence="1">Uncharacterized protein</fullName>
    </submittedName>
</protein>
<name>A0ACB8X6H8_9TELE</name>
<proteinExistence type="predicted"/>
<accession>A0ACB8X6H8</accession>
<organism evidence="1 2">
    <name type="scientific">Scortum barcoo</name>
    <name type="common">barcoo grunter</name>
    <dbReference type="NCBI Taxonomy" id="214431"/>
    <lineage>
        <taxon>Eukaryota</taxon>
        <taxon>Metazoa</taxon>
        <taxon>Chordata</taxon>
        <taxon>Craniata</taxon>
        <taxon>Vertebrata</taxon>
        <taxon>Euteleostomi</taxon>
        <taxon>Actinopterygii</taxon>
        <taxon>Neopterygii</taxon>
        <taxon>Teleostei</taxon>
        <taxon>Neoteleostei</taxon>
        <taxon>Acanthomorphata</taxon>
        <taxon>Eupercaria</taxon>
        <taxon>Centrarchiformes</taxon>
        <taxon>Terapontoidei</taxon>
        <taxon>Terapontidae</taxon>
        <taxon>Scortum</taxon>
    </lineage>
</organism>
<gene>
    <name evidence="1" type="ORF">L3Q82_003899</name>
</gene>
<evidence type="ECO:0000313" key="1">
    <source>
        <dbReference type="EMBL" id="KAI3375584.1"/>
    </source>
</evidence>
<dbReference type="Proteomes" id="UP000831701">
    <property type="component" value="Chromosome 2"/>
</dbReference>
<sequence length="221" mass="24780">MKVAFEEWRHWHVWTDHEDLQYLKSAKRLNFRQARWALFFSQFRFSLSYRPGSQNTKPDALSRLYQPEPAAKKPGAFFWQIEKDVQQASQSVLIPQPVVCTGSDALCSDPLGSCLAANMSPWCQENYVCCTEILVAESCQGCGRVHRRLLCLRQKQGVEADPDGASPATTGATQTMVTSITGLRHGSASVSRQRTTVHIQVLEGVLSAPRCHRQPLVRLPP</sequence>
<dbReference type="EMBL" id="CM041532">
    <property type="protein sequence ID" value="KAI3375584.1"/>
    <property type="molecule type" value="Genomic_DNA"/>
</dbReference>
<keyword evidence="2" id="KW-1185">Reference proteome</keyword>
<comment type="caution">
    <text evidence="1">The sequence shown here is derived from an EMBL/GenBank/DDBJ whole genome shotgun (WGS) entry which is preliminary data.</text>
</comment>